<reference evidence="2 3" key="1">
    <citation type="journal article" date="2015" name="Genome Announc.">
        <title>Draft Genome Sequences of Marine Isolates of Thalassomonas viridans and Thalassomonas actiniarum.</title>
        <authorList>
            <person name="Olonade I."/>
            <person name="van Zyl L.J."/>
            <person name="Trindade M."/>
        </authorList>
    </citation>
    <scope>NUCLEOTIDE SEQUENCE [LARGE SCALE GENOMIC DNA]</scope>
    <source>
        <strain evidence="2 3">XOM25</strain>
    </source>
</reference>
<evidence type="ECO:0000256" key="1">
    <source>
        <dbReference type="SAM" id="Phobius"/>
    </source>
</evidence>
<name>A0AAE9YYX1_9GAMM</name>
<keyword evidence="1" id="KW-0472">Membrane</keyword>
<reference evidence="2 3" key="2">
    <citation type="journal article" date="2022" name="Mar. Drugs">
        <title>Bioassay-Guided Fractionation Leads to the Detection of Cholic Acid Generated by the Rare Thalassomonas sp.</title>
        <authorList>
            <person name="Pheiffer F."/>
            <person name="Schneider Y.K."/>
            <person name="Hansen E.H."/>
            <person name="Andersen J.H."/>
            <person name="Isaksson J."/>
            <person name="Busche T."/>
            <person name="R C."/>
            <person name="Kalinowski J."/>
            <person name="Zyl L.V."/>
            <person name="Trindade M."/>
        </authorList>
    </citation>
    <scope>NUCLEOTIDE SEQUENCE [LARGE SCALE GENOMIC DNA]</scope>
    <source>
        <strain evidence="2 3">XOM25</strain>
    </source>
</reference>
<dbReference type="RefSeq" id="WP_152647057.1">
    <property type="nucleotide sequence ID" value="NZ_CP059733.1"/>
</dbReference>
<dbReference type="AlphaFoldDB" id="A0AAE9YYX1"/>
<keyword evidence="1" id="KW-0812">Transmembrane</keyword>
<dbReference type="Proteomes" id="UP000032352">
    <property type="component" value="Chromosome"/>
</dbReference>
<dbReference type="KEGG" id="tvd:SG34_020415"/>
<sequence length="87" mass="9761">MKTAVISLSPHFDFLPFSGPLARFSDFFITLGFIVWNFFAATLSALPLVFNRFNGECLNPVKGYTKMLALSPSAPYHGDTFLKEFYA</sequence>
<accession>A0AAE9YYX1</accession>
<proteinExistence type="predicted"/>
<feature type="transmembrane region" description="Helical" evidence="1">
    <location>
        <begin position="27"/>
        <end position="50"/>
    </location>
</feature>
<gene>
    <name evidence="2" type="ORF">SG34_020415</name>
</gene>
<dbReference type="EMBL" id="CP059733">
    <property type="protein sequence ID" value="WDE03726.1"/>
    <property type="molecule type" value="Genomic_DNA"/>
</dbReference>
<organism evidence="2 3">
    <name type="scientific">Thalassomonas viridans</name>
    <dbReference type="NCBI Taxonomy" id="137584"/>
    <lineage>
        <taxon>Bacteria</taxon>
        <taxon>Pseudomonadati</taxon>
        <taxon>Pseudomonadota</taxon>
        <taxon>Gammaproteobacteria</taxon>
        <taxon>Alteromonadales</taxon>
        <taxon>Colwelliaceae</taxon>
        <taxon>Thalassomonas</taxon>
    </lineage>
</organism>
<evidence type="ECO:0000313" key="3">
    <source>
        <dbReference type="Proteomes" id="UP000032352"/>
    </source>
</evidence>
<evidence type="ECO:0000313" key="2">
    <source>
        <dbReference type="EMBL" id="WDE03726.1"/>
    </source>
</evidence>
<keyword evidence="1" id="KW-1133">Transmembrane helix</keyword>
<keyword evidence="3" id="KW-1185">Reference proteome</keyword>
<protein>
    <submittedName>
        <fullName evidence="2">Uncharacterized protein</fullName>
    </submittedName>
</protein>